<dbReference type="PANTHER" id="PTHR33904">
    <property type="entry name" value="ESSENTIAL MCU REGULATOR, MITOCHONDRIAL"/>
    <property type="match status" value="1"/>
</dbReference>
<evidence type="ECO:0000256" key="12">
    <source>
        <dbReference type="ARBA" id="ARBA00023128"/>
    </source>
</evidence>
<evidence type="ECO:0000256" key="11">
    <source>
        <dbReference type="ARBA" id="ARBA00023065"/>
    </source>
</evidence>
<dbReference type="AlphaFoldDB" id="A0A0L8FW51"/>
<evidence type="ECO:0000256" key="9">
    <source>
        <dbReference type="ARBA" id="ARBA00022946"/>
    </source>
</evidence>
<evidence type="ECO:0000256" key="7">
    <source>
        <dbReference type="ARBA" id="ARBA00022792"/>
    </source>
</evidence>
<evidence type="ECO:0000256" key="14">
    <source>
        <dbReference type="RuleBase" id="RU369077"/>
    </source>
</evidence>
<keyword evidence="13" id="KW-0472">Membrane</keyword>
<keyword evidence="11 14" id="KW-0406">Ion transport</keyword>
<dbReference type="PANTHER" id="PTHR33904:SF1">
    <property type="entry name" value="ESSENTIAL MCU REGULATOR, MITOCHONDRIAL"/>
    <property type="match status" value="1"/>
</dbReference>
<name>A0A0L8FW51_OCTBM</name>
<evidence type="ECO:0000256" key="1">
    <source>
        <dbReference type="ARBA" id="ARBA00004434"/>
    </source>
</evidence>
<keyword evidence="6" id="KW-0812">Transmembrane</keyword>
<keyword evidence="12 14" id="KW-0496">Mitochondrion</keyword>
<comment type="subcellular location">
    <subcellularLocation>
        <location evidence="1 14">Mitochondrion inner membrane</location>
        <topology evidence="1 14">Single-pass membrane protein</topology>
    </subcellularLocation>
</comment>
<comment type="function">
    <text evidence="14">Essential regulatory subunit of the mitochondrial calcium uniporter complex (uniplex), a complex that mediates calcium uptake into mitochondria.</text>
</comment>
<organism evidence="15">
    <name type="scientific">Octopus bimaculoides</name>
    <name type="common">California two-spotted octopus</name>
    <dbReference type="NCBI Taxonomy" id="37653"/>
    <lineage>
        <taxon>Eukaryota</taxon>
        <taxon>Metazoa</taxon>
        <taxon>Spiralia</taxon>
        <taxon>Lophotrochozoa</taxon>
        <taxon>Mollusca</taxon>
        <taxon>Cephalopoda</taxon>
        <taxon>Coleoidea</taxon>
        <taxon>Octopodiformes</taxon>
        <taxon>Octopoda</taxon>
        <taxon>Incirrata</taxon>
        <taxon>Octopodidae</taxon>
        <taxon>Octopus</taxon>
    </lineage>
</organism>
<dbReference type="GO" id="GO:1990246">
    <property type="term" value="C:uniplex complex"/>
    <property type="evidence" value="ECO:0007669"/>
    <property type="project" value="UniProtKB-UniRule"/>
</dbReference>
<evidence type="ECO:0000256" key="8">
    <source>
        <dbReference type="ARBA" id="ARBA00022837"/>
    </source>
</evidence>
<protein>
    <recommendedName>
        <fullName evidence="3 14">Essential MCU regulator, mitochondrial</fullName>
    </recommendedName>
    <alternativeName>
        <fullName evidence="14">Single-pass membrane protein with aspartate-rich tail 1, mitochondrial</fullName>
    </alternativeName>
</protein>
<dbReference type="GO" id="GO:0051560">
    <property type="term" value="P:mitochondrial calcium ion homeostasis"/>
    <property type="evidence" value="ECO:0007669"/>
    <property type="project" value="UniProtKB-UniRule"/>
</dbReference>
<comment type="subunit">
    <text evidence="14">Component of the uniplex complex. Interacts (via the transmembrane region) with MCU (via the first transmembrane region); the interaction is direct.</text>
</comment>
<keyword evidence="8 14" id="KW-0106">Calcium</keyword>
<keyword evidence="10" id="KW-1133">Transmembrane helix</keyword>
<keyword evidence="5 14" id="KW-0109">Calcium transport</keyword>
<dbReference type="InterPro" id="IPR018782">
    <property type="entry name" value="MCU_reg"/>
</dbReference>
<keyword evidence="9 14" id="KW-0809">Transit peptide</keyword>
<evidence type="ECO:0000256" key="4">
    <source>
        <dbReference type="ARBA" id="ARBA00022448"/>
    </source>
</evidence>
<keyword evidence="7 14" id="KW-0999">Mitochondrion inner membrane</keyword>
<sequence>MAAAPCRRILAQVKDKLHKTSVPVRTSVTTTTGAMLNKPPVTKFSMIKIMSTVVPFLYLGASVSRKGAAFLEENDIFVPDDDDDD</sequence>
<keyword evidence="4 14" id="KW-0813">Transport</keyword>
<comment type="similarity">
    <text evidence="2 14">Belongs to the SMDT1/EMRE family.</text>
</comment>
<dbReference type="Pfam" id="PF10161">
    <property type="entry name" value="DDDD"/>
    <property type="match status" value="1"/>
</dbReference>
<evidence type="ECO:0000256" key="13">
    <source>
        <dbReference type="ARBA" id="ARBA00023136"/>
    </source>
</evidence>
<evidence type="ECO:0000256" key="2">
    <source>
        <dbReference type="ARBA" id="ARBA00008958"/>
    </source>
</evidence>
<evidence type="ECO:0000313" key="15">
    <source>
        <dbReference type="EMBL" id="KOF68933.1"/>
    </source>
</evidence>
<gene>
    <name evidence="15" type="ORF">OCBIM_22006284mg</name>
</gene>
<evidence type="ECO:0000256" key="10">
    <source>
        <dbReference type="ARBA" id="ARBA00022989"/>
    </source>
</evidence>
<reference evidence="15" key="1">
    <citation type="submission" date="2015-07" db="EMBL/GenBank/DDBJ databases">
        <title>MeaNS - Measles Nucleotide Surveillance Program.</title>
        <authorList>
            <person name="Tran T."/>
            <person name="Druce J."/>
        </authorList>
    </citation>
    <scope>NUCLEOTIDE SEQUENCE</scope>
    <source>
        <strain evidence="15">UCB-OBI-ISO-001</strain>
        <tissue evidence="15">Gonad</tissue>
    </source>
</reference>
<proteinExistence type="inferred from homology"/>
<evidence type="ECO:0000256" key="3">
    <source>
        <dbReference type="ARBA" id="ARBA00022180"/>
    </source>
</evidence>
<accession>A0A0L8FW51</accession>
<dbReference type="EMBL" id="KQ425850">
    <property type="protein sequence ID" value="KOF68933.1"/>
    <property type="molecule type" value="Genomic_DNA"/>
</dbReference>
<evidence type="ECO:0000256" key="5">
    <source>
        <dbReference type="ARBA" id="ARBA00022568"/>
    </source>
</evidence>
<dbReference type="GO" id="GO:0036444">
    <property type="term" value="P:calcium import into the mitochondrion"/>
    <property type="evidence" value="ECO:0007669"/>
    <property type="project" value="UniProtKB-UniRule"/>
</dbReference>
<dbReference type="STRING" id="37653.A0A0L8FW51"/>
<evidence type="ECO:0000256" key="6">
    <source>
        <dbReference type="ARBA" id="ARBA00022692"/>
    </source>
</evidence>